<sequence length="309" mass="35060">METELNENLSNEILEMDTGSLNIEEAFLAEQQEQQQQKQQQRQGHSIPKVTNSTTTTTTTSQLSRSSTSKSTTPTSTTTTTTKFNNTTFQDIQNDNNQTKAFRFVNNSPNSMHKQKSRMKPTFKVGSQLIQGNGDHLGNNESVIIEQTFNHNEDGSQFINSNDRKYVFQLNVKRPPGRPRKYPLEKPKAKRPQGRPRKYPIEVTGSTINHQHHQQHQHQQHNNNNNPPSKIIKKTLKDSNNTNLSIPVPIDTELISLKKEDDKLRNIGSHSHSHSDLENNPDFAQNETNFAIATAGATQSAFTHDQRKQ</sequence>
<reference evidence="2 3" key="1">
    <citation type="journal article" date="2012" name="Eukaryot. Cell">
        <title>Draft genome sequence of Wickerhamomyces ciferrii NRRL Y-1031 F-60-10.</title>
        <authorList>
            <person name="Schneider J."/>
            <person name="Andrea H."/>
            <person name="Blom J."/>
            <person name="Jaenicke S."/>
            <person name="Ruckert C."/>
            <person name="Schorsch C."/>
            <person name="Szczepanowski R."/>
            <person name="Farwick M."/>
            <person name="Goesmann A."/>
            <person name="Puhler A."/>
            <person name="Schaffer S."/>
            <person name="Tauch A."/>
            <person name="Kohler T."/>
            <person name="Brinkrolf K."/>
        </authorList>
    </citation>
    <scope>NUCLEOTIDE SEQUENCE [LARGE SCALE GENOMIC DNA]</scope>
    <source>
        <strain evidence="3">ATCC 14091 / BCRC 22168 / CBS 111 / JCM 3599 / NBRC 0793 / NRRL Y-1031 F-60-10</strain>
    </source>
</reference>
<dbReference type="InParanoid" id="K0KXP9"/>
<evidence type="ECO:0000256" key="1">
    <source>
        <dbReference type="SAM" id="MobiDB-lite"/>
    </source>
</evidence>
<dbReference type="HOGENOM" id="CLU_900803_0_0_1"/>
<comment type="caution">
    <text evidence="2">The sequence shown here is derived from an EMBL/GenBank/DDBJ whole genome shotgun (WGS) entry which is preliminary data.</text>
</comment>
<feature type="compositionally biased region" description="Basic residues" evidence="1">
    <location>
        <begin position="188"/>
        <end position="198"/>
    </location>
</feature>
<proteinExistence type="predicted"/>
<dbReference type="Proteomes" id="UP000009328">
    <property type="component" value="Unassembled WGS sequence"/>
</dbReference>
<gene>
    <name evidence="2" type="ORF">BN7_6411</name>
</gene>
<feature type="compositionally biased region" description="Basic residues" evidence="1">
    <location>
        <begin position="210"/>
        <end position="219"/>
    </location>
</feature>
<dbReference type="EMBL" id="CAIF01000273">
    <property type="protein sequence ID" value="CCH46812.1"/>
    <property type="molecule type" value="Genomic_DNA"/>
</dbReference>
<dbReference type="EC" id="3.2.1.1" evidence="2"/>
<dbReference type="GO" id="GO:0004556">
    <property type="term" value="F:alpha-amylase activity"/>
    <property type="evidence" value="ECO:0007669"/>
    <property type="project" value="UniProtKB-EC"/>
</dbReference>
<accession>K0KXP9</accession>
<evidence type="ECO:0000313" key="2">
    <source>
        <dbReference type="EMBL" id="CCH46812.1"/>
    </source>
</evidence>
<keyword evidence="2" id="KW-0326">Glycosidase</keyword>
<dbReference type="AlphaFoldDB" id="K0KXP9"/>
<feature type="compositionally biased region" description="Low complexity" evidence="1">
    <location>
        <begin position="51"/>
        <end position="88"/>
    </location>
</feature>
<feature type="region of interest" description="Disordered" evidence="1">
    <location>
        <begin position="30"/>
        <end position="97"/>
    </location>
</feature>
<feature type="compositionally biased region" description="Low complexity" evidence="1">
    <location>
        <begin position="31"/>
        <end position="43"/>
    </location>
</feature>
<keyword evidence="3" id="KW-1185">Reference proteome</keyword>
<evidence type="ECO:0000313" key="3">
    <source>
        <dbReference type="Proteomes" id="UP000009328"/>
    </source>
</evidence>
<keyword evidence="2" id="KW-0378">Hydrolase</keyword>
<protein>
    <submittedName>
        <fullName evidence="2">Alpha-amylase</fullName>
        <ecNumber evidence="2">3.2.1.1</ecNumber>
    </submittedName>
</protein>
<organism evidence="2 3">
    <name type="scientific">Wickerhamomyces ciferrii (strain ATCC 14091 / BCRC 22168 / CBS 111 / JCM 3599 / NBRC 0793 / NRRL Y-1031 F-60-10)</name>
    <name type="common">Yeast</name>
    <name type="synonym">Pichia ciferrii</name>
    <dbReference type="NCBI Taxonomy" id="1206466"/>
    <lineage>
        <taxon>Eukaryota</taxon>
        <taxon>Fungi</taxon>
        <taxon>Dikarya</taxon>
        <taxon>Ascomycota</taxon>
        <taxon>Saccharomycotina</taxon>
        <taxon>Saccharomycetes</taxon>
        <taxon>Phaffomycetales</taxon>
        <taxon>Wickerhamomycetaceae</taxon>
        <taxon>Wickerhamomyces</taxon>
    </lineage>
</organism>
<name>K0KXP9_WICCF</name>
<feature type="region of interest" description="Disordered" evidence="1">
    <location>
        <begin position="173"/>
        <end position="233"/>
    </location>
</feature>